<protein>
    <recommendedName>
        <fullName evidence="4">tRNA synthetases class I catalytic domain-containing protein</fullName>
    </recommendedName>
</protein>
<dbReference type="AlphaFoldDB" id="X0ZV48"/>
<dbReference type="Gene3D" id="3.40.50.620">
    <property type="entry name" value="HUPs"/>
    <property type="match status" value="1"/>
</dbReference>
<keyword evidence="2" id="KW-0547">Nucleotide-binding</keyword>
<dbReference type="PRINTS" id="PR00983">
    <property type="entry name" value="TRNASYNTHCYS"/>
</dbReference>
<feature type="non-terminal residue" evidence="5">
    <location>
        <position position="129"/>
    </location>
</feature>
<dbReference type="GO" id="GO:0005829">
    <property type="term" value="C:cytosol"/>
    <property type="evidence" value="ECO:0007669"/>
    <property type="project" value="TreeGrafter"/>
</dbReference>
<keyword evidence="1" id="KW-0436">Ligase</keyword>
<gene>
    <name evidence="5" type="ORF">S01H4_06170</name>
</gene>
<dbReference type="PANTHER" id="PTHR10890:SF3">
    <property type="entry name" value="CYSTEINE--TRNA LIGASE, CYTOPLASMIC"/>
    <property type="match status" value="1"/>
</dbReference>
<dbReference type="Pfam" id="PF01406">
    <property type="entry name" value="tRNA-synt_1e"/>
    <property type="match status" value="1"/>
</dbReference>
<sequence length="129" mass="15148">MSLKVYNTLHRKKELFEPIEKGKVRMYVCGPTVYNYISIGNSRPIVVFNMIRNYLRFSGYKVEYIHNITDIEDKIIKKADEEKVDYKVITTRYIKAFLEDVKNLEVGGFSKMPLATEMMAEIIDIIKKI</sequence>
<dbReference type="PANTHER" id="PTHR10890">
    <property type="entry name" value="CYSTEINYL-TRNA SYNTHETASE"/>
    <property type="match status" value="1"/>
</dbReference>
<proteinExistence type="predicted"/>
<comment type="caution">
    <text evidence="5">The sequence shown here is derived from an EMBL/GenBank/DDBJ whole genome shotgun (WGS) entry which is preliminary data.</text>
</comment>
<organism evidence="5">
    <name type="scientific">marine sediment metagenome</name>
    <dbReference type="NCBI Taxonomy" id="412755"/>
    <lineage>
        <taxon>unclassified sequences</taxon>
        <taxon>metagenomes</taxon>
        <taxon>ecological metagenomes</taxon>
    </lineage>
</organism>
<dbReference type="EMBL" id="BART01001864">
    <property type="protein sequence ID" value="GAG73685.1"/>
    <property type="molecule type" value="Genomic_DNA"/>
</dbReference>
<dbReference type="InterPro" id="IPR014729">
    <property type="entry name" value="Rossmann-like_a/b/a_fold"/>
</dbReference>
<keyword evidence="3" id="KW-0067">ATP-binding</keyword>
<evidence type="ECO:0000256" key="2">
    <source>
        <dbReference type="ARBA" id="ARBA00022741"/>
    </source>
</evidence>
<evidence type="ECO:0000259" key="4">
    <source>
        <dbReference type="Pfam" id="PF01406"/>
    </source>
</evidence>
<dbReference type="InterPro" id="IPR032678">
    <property type="entry name" value="tRNA-synt_1_cat_dom"/>
</dbReference>
<dbReference type="GO" id="GO:0005524">
    <property type="term" value="F:ATP binding"/>
    <property type="evidence" value="ECO:0007669"/>
    <property type="project" value="UniProtKB-KW"/>
</dbReference>
<dbReference type="SUPFAM" id="SSF52374">
    <property type="entry name" value="Nucleotidylyl transferase"/>
    <property type="match status" value="1"/>
</dbReference>
<dbReference type="GO" id="GO:0006423">
    <property type="term" value="P:cysteinyl-tRNA aminoacylation"/>
    <property type="evidence" value="ECO:0007669"/>
    <property type="project" value="TreeGrafter"/>
</dbReference>
<evidence type="ECO:0000313" key="5">
    <source>
        <dbReference type="EMBL" id="GAG73685.1"/>
    </source>
</evidence>
<feature type="domain" description="tRNA synthetases class I catalytic" evidence="4">
    <location>
        <begin position="16"/>
        <end position="129"/>
    </location>
</feature>
<evidence type="ECO:0000256" key="1">
    <source>
        <dbReference type="ARBA" id="ARBA00022598"/>
    </source>
</evidence>
<evidence type="ECO:0000256" key="3">
    <source>
        <dbReference type="ARBA" id="ARBA00022840"/>
    </source>
</evidence>
<name>X0ZV48_9ZZZZ</name>
<accession>X0ZV48</accession>
<dbReference type="InterPro" id="IPR024909">
    <property type="entry name" value="Cys-tRNA/MSH_ligase"/>
</dbReference>
<dbReference type="GO" id="GO:0004817">
    <property type="term" value="F:cysteine-tRNA ligase activity"/>
    <property type="evidence" value="ECO:0007669"/>
    <property type="project" value="TreeGrafter"/>
</dbReference>
<reference evidence="5" key="1">
    <citation type="journal article" date="2014" name="Front. Microbiol.">
        <title>High frequency of phylogenetically diverse reductive dehalogenase-homologous genes in deep subseafloor sedimentary metagenomes.</title>
        <authorList>
            <person name="Kawai M."/>
            <person name="Futagami T."/>
            <person name="Toyoda A."/>
            <person name="Takaki Y."/>
            <person name="Nishi S."/>
            <person name="Hori S."/>
            <person name="Arai W."/>
            <person name="Tsubouchi T."/>
            <person name="Morono Y."/>
            <person name="Uchiyama I."/>
            <person name="Ito T."/>
            <person name="Fujiyama A."/>
            <person name="Inagaki F."/>
            <person name="Takami H."/>
        </authorList>
    </citation>
    <scope>NUCLEOTIDE SEQUENCE</scope>
    <source>
        <strain evidence="5">Expedition CK06-06</strain>
    </source>
</reference>